<keyword evidence="2" id="KW-1185">Reference proteome</keyword>
<dbReference type="EMBL" id="CM051394">
    <property type="protein sequence ID" value="KAJ4727274.1"/>
    <property type="molecule type" value="Genomic_DNA"/>
</dbReference>
<gene>
    <name evidence="1" type="ORF">OWV82_000397</name>
</gene>
<evidence type="ECO:0000313" key="1">
    <source>
        <dbReference type="EMBL" id="KAJ4727274.1"/>
    </source>
</evidence>
<comment type="caution">
    <text evidence="1">The sequence shown here is derived from an EMBL/GenBank/DDBJ whole genome shotgun (WGS) entry which is preliminary data.</text>
</comment>
<name>A0ACC1YW75_MELAZ</name>
<sequence length="350" mass="39326">MAGEEEVLMELEAVQAVYGDDCLVLDSYPPHLHLRIKPRTADVSSQQFVEAVISIRAGPKYPDNPPQINIIESKGLDDQRQKYLISTIQDKAHDLSSCLMLVALCEESVEKISAMNHPDGDCPLCLMPLFPKDELNVLPFMKLMSCFHCFHSECIIRWWNWLQNEKKTNASSAAVHPNRDMGNQKDTHGGMDGNMGNCPVCRKVFHAKDLEHVLDLVGSQSCQLSSDGTEVDDDEDKLLHSDSENMRRQKFEAILKLQQEKGGLIEPKRDLVVLPGMFLPQPATSPTSPVETTEQEQREQPLQAETNPSGSSNMPSSSKHRNSGSRKLRARNNPRKQVRQWIRKDSSTGD</sequence>
<reference evidence="1 2" key="1">
    <citation type="journal article" date="2023" name="Science">
        <title>Complex scaffold remodeling in plant triterpene biosynthesis.</title>
        <authorList>
            <person name="De La Pena R."/>
            <person name="Hodgson H."/>
            <person name="Liu J.C."/>
            <person name="Stephenson M.J."/>
            <person name="Martin A.C."/>
            <person name="Owen C."/>
            <person name="Harkess A."/>
            <person name="Leebens-Mack J."/>
            <person name="Jimenez L.E."/>
            <person name="Osbourn A."/>
            <person name="Sattely E.S."/>
        </authorList>
    </citation>
    <scope>NUCLEOTIDE SEQUENCE [LARGE SCALE GENOMIC DNA]</scope>
    <source>
        <strain evidence="2">cv. JPN11</strain>
        <tissue evidence="1">Leaf</tissue>
    </source>
</reference>
<evidence type="ECO:0000313" key="2">
    <source>
        <dbReference type="Proteomes" id="UP001164539"/>
    </source>
</evidence>
<dbReference type="Proteomes" id="UP001164539">
    <property type="component" value="Chromosome 1"/>
</dbReference>
<protein>
    <submittedName>
        <fullName evidence="1">E3 ubiquitin-protein ligase RNF25</fullName>
    </submittedName>
</protein>
<accession>A0ACC1YW75</accession>
<proteinExistence type="predicted"/>
<organism evidence="1 2">
    <name type="scientific">Melia azedarach</name>
    <name type="common">Chinaberry tree</name>
    <dbReference type="NCBI Taxonomy" id="155640"/>
    <lineage>
        <taxon>Eukaryota</taxon>
        <taxon>Viridiplantae</taxon>
        <taxon>Streptophyta</taxon>
        <taxon>Embryophyta</taxon>
        <taxon>Tracheophyta</taxon>
        <taxon>Spermatophyta</taxon>
        <taxon>Magnoliopsida</taxon>
        <taxon>eudicotyledons</taxon>
        <taxon>Gunneridae</taxon>
        <taxon>Pentapetalae</taxon>
        <taxon>rosids</taxon>
        <taxon>malvids</taxon>
        <taxon>Sapindales</taxon>
        <taxon>Meliaceae</taxon>
        <taxon>Melia</taxon>
    </lineage>
</organism>